<dbReference type="Proteomes" id="UP000318878">
    <property type="component" value="Unassembled WGS sequence"/>
</dbReference>
<gene>
    <name evidence="1" type="ORF">Enr8_41010</name>
</gene>
<organism evidence="1 2">
    <name type="scientific">Blastopirellula retiformator</name>
    <dbReference type="NCBI Taxonomy" id="2527970"/>
    <lineage>
        <taxon>Bacteria</taxon>
        <taxon>Pseudomonadati</taxon>
        <taxon>Planctomycetota</taxon>
        <taxon>Planctomycetia</taxon>
        <taxon>Pirellulales</taxon>
        <taxon>Pirellulaceae</taxon>
        <taxon>Blastopirellula</taxon>
    </lineage>
</organism>
<reference evidence="1 2" key="1">
    <citation type="submission" date="2019-02" db="EMBL/GenBank/DDBJ databases">
        <title>Deep-cultivation of Planctomycetes and their phenomic and genomic characterization uncovers novel biology.</title>
        <authorList>
            <person name="Wiegand S."/>
            <person name="Jogler M."/>
            <person name="Boedeker C."/>
            <person name="Pinto D."/>
            <person name="Vollmers J."/>
            <person name="Rivas-Marin E."/>
            <person name="Kohn T."/>
            <person name="Peeters S.H."/>
            <person name="Heuer A."/>
            <person name="Rast P."/>
            <person name="Oberbeckmann S."/>
            <person name="Bunk B."/>
            <person name="Jeske O."/>
            <person name="Meyerdierks A."/>
            <person name="Storesund J.E."/>
            <person name="Kallscheuer N."/>
            <person name="Luecker S."/>
            <person name="Lage O.M."/>
            <person name="Pohl T."/>
            <person name="Merkel B.J."/>
            <person name="Hornburger P."/>
            <person name="Mueller R.-W."/>
            <person name="Bruemmer F."/>
            <person name="Labrenz M."/>
            <person name="Spormann A.M."/>
            <person name="Op Den Camp H."/>
            <person name="Overmann J."/>
            <person name="Amann R."/>
            <person name="Jetten M.S.M."/>
            <person name="Mascher T."/>
            <person name="Medema M.H."/>
            <person name="Devos D.P."/>
            <person name="Kaster A.-K."/>
            <person name="Ovreas L."/>
            <person name="Rohde M."/>
            <person name="Galperin M.Y."/>
            <person name="Jogler C."/>
        </authorList>
    </citation>
    <scope>NUCLEOTIDE SEQUENCE [LARGE SCALE GENOMIC DNA]</scope>
    <source>
        <strain evidence="1 2">Enr8</strain>
    </source>
</reference>
<accession>A0A5C5UY61</accession>
<dbReference type="AlphaFoldDB" id="A0A5C5UY61"/>
<comment type="caution">
    <text evidence="1">The sequence shown here is derived from an EMBL/GenBank/DDBJ whole genome shotgun (WGS) entry which is preliminary data.</text>
</comment>
<keyword evidence="2" id="KW-1185">Reference proteome</keyword>
<proteinExistence type="predicted"/>
<dbReference type="RefSeq" id="WP_146435071.1">
    <property type="nucleotide sequence ID" value="NZ_SJPF01000005.1"/>
</dbReference>
<name>A0A5C5UY61_9BACT</name>
<sequence>MAKSIPARISQRLAACGWIEPIALTAAEEFLDSAPASLREMDIVWIDALQQLSLLTPTQAEFFYAQREAELTCGLYLLARKRVTIDGVDWYEATSEGQPGYLVAVGDQPLQERSQTPIAGYRGRIVDAGQVGQRHWVAAILPSGQTIAELLTRYGRMPASTVTALLRQVVHQLLSLETASRTHGRVAPETIFLGADGVASAPLPGIRWPSASPLRKISDVQRLSQLMRQLLCGVPHGAPPRVPFDSLTDDPLLRELHARQTKPETRLADWFALLGPADEADARQLQSYLIEPPLVLPNLHVHLRQEAAHRRRRNLASAASVALLLIGGSMFWPDRAAPTSTSPELPAPLTPLAAKPLMPTKTNKQRSDIHLASIEVPTATSRRIELPMKLTAAEFPQEVAAESTISAPPGKRTTMEIGTQPLRLTADKLTLQRIDFVATSPAARQVLLEVAASSMTLRDCTFQGVASGGESIAVGWRPPAQAAAGLRSLPEARLVDCRFTGVLIGVDVVASGDAALRLDDCRYEGVGGMVRTQASATPLRFHLQGDKLTTVGGMLWHHFQAARDLPFTANVRIHHSQISPGDNGAAVAVIGGKQTPYAPQVRFELEELEIAEQMPLVTFFDGEQFLPLEASDFAR</sequence>
<evidence type="ECO:0000313" key="1">
    <source>
        <dbReference type="EMBL" id="TWT30580.1"/>
    </source>
</evidence>
<dbReference type="OrthoDB" id="234313at2"/>
<dbReference type="EMBL" id="SJPF01000005">
    <property type="protein sequence ID" value="TWT30580.1"/>
    <property type="molecule type" value="Genomic_DNA"/>
</dbReference>
<protein>
    <submittedName>
        <fullName evidence="1">Uncharacterized protein</fullName>
    </submittedName>
</protein>
<evidence type="ECO:0000313" key="2">
    <source>
        <dbReference type="Proteomes" id="UP000318878"/>
    </source>
</evidence>